<dbReference type="OrthoDB" id="288014at2"/>
<dbReference type="InterPro" id="IPR000688">
    <property type="entry name" value="HypA/HybF"/>
</dbReference>
<comment type="caution">
    <text evidence="5">The sequence shown here is derived from an EMBL/GenBank/DDBJ whole genome shotgun (WGS) entry which is preliminary data.</text>
</comment>
<dbReference type="PANTHER" id="PTHR34535">
    <property type="entry name" value="HYDROGENASE MATURATION FACTOR HYPA"/>
    <property type="match status" value="1"/>
</dbReference>
<reference evidence="5" key="1">
    <citation type="submission" date="2016-12" db="EMBL/GenBank/DDBJ databases">
        <authorList>
            <person name="Moulin L."/>
        </authorList>
    </citation>
    <scope>NUCLEOTIDE SEQUENCE [LARGE SCALE GENOMIC DNA]</scope>
    <source>
        <strain evidence="5">STM 7183</strain>
    </source>
</reference>
<dbReference type="GO" id="GO:0051604">
    <property type="term" value="P:protein maturation"/>
    <property type="evidence" value="ECO:0007669"/>
    <property type="project" value="InterPro"/>
</dbReference>
<dbReference type="Proteomes" id="UP000195569">
    <property type="component" value="Unassembled WGS sequence"/>
</dbReference>
<feature type="binding site" evidence="4">
    <location>
        <position position="89"/>
    </location>
    <ligand>
        <name>Zn(2+)</name>
        <dbReference type="ChEBI" id="CHEBI:29105"/>
    </ligand>
</feature>
<gene>
    <name evidence="4 5" type="primary">hypA</name>
    <name evidence="5" type="ORF">BN2476_2130018</name>
</gene>
<dbReference type="GO" id="GO:0008270">
    <property type="term" value="F:zinc ion binding"/>
    <property type="evidence" value="ECO:0007669"/>
    <property type="project" value="UniProtKB-UniRule"/>
</dbReference>
<dbReference type="Gene3D" id="3.30.2320.80">
    <property type="match status" value="1"/>
</dbReference>
<comment type="similarity">
    <text evidence="4">Belongs to the HypA/HybF family.</text>
</comment>
<dbReference type="HAMAP" id="MF_00213">
    <property type="entry name" value="HypA_HybF"/>
    <property type="match status" value="1"/>
</dbReference>
<protein>
    <recommendedName>
        <fullName evidence="4">Hydrogenase maturation factor HypA</fullName>
    </recommendedName>
</protein>
<evidence type="ECO:0000256" key="2">
    <source>
        <dbReference type="ARBA" id="ARBA00022723"/>
    </source>
</evidence>
<keyword evidence="2 4" id="KW-0479">Metal-binding</keyword>
<evidence type="ECO:0000313" key="5">
    <source>
        <dbReference type="EMBL" id="SIT52198.1"/>
    </source>
</evidence>
<sequence>MHEMSVAEGIRDVIEDEARRHQYRCVREIALEVGQLANVDTRALRFALDVALRGSLANGSVVTIHEPPGHAWCMRCGDTVELRRRGDGCPACGSYQLAVTDGDQMRIVGMVVD</sequence>
<evidence type="ECO:0000256" key="3">
    <source>
        <dbReference type="ARBA" id="ARBA00022833"/>
    </source>
</evidence>
<proteinExistence type="inferred from homology"/>
<accession>A0A1N7SXI9</accession>
<dbReference type="Pfam" id="PF01155">
    <property type="entry name" value="HypA"/>
    <property type="match status" value="1"/>
</dbReference>
<dbReference type="NCBIfam" id="TIGR00100">
    <property type="entry name" value="hypA"/>
    <property type="match status" value="1"/>
</dbReference>
<dbReference type="PIRSF" id="PIRSF004761">
    <property type="entry name" value="Hydrgn_mat_HypA"/>
    <property type="match status" value="1"/>
</dbReference>
<evidence type="ECO:0000256" key="1">
    <source>
        <dbReference type="ARBA" id="ARBA00022596"/>
    </source>
</evidence>
<feature type="binding site" evidence="4">
    <location>
        <position position="92"/>
    </location>
    <ligand>
        <name>Zn(2+)</name>
        <dbReference type="ChEBI" id="CHEBI:29105"/>
    </ligand>
</feature>
<dbReference type="PANTHER" id="PTHR34535:SF3">
    <property type="entry name" value="HYDROGENASE MATURATION FACTOR HYPA"/>
    <property type="match status" value="1"/>
</dbReference>
<evidence type="ECO:0000313" key="6">
    <source>
        <dbReference type="Proteomes" id="UP000195569"/>
    </source>
</evidence>
<feature type="binding site" evidence="4">
    <location>
        <position position="73"/>
    </location>
    <ligand>
        <name>Zn(2+)</name>
        <dbReference type="ChEBI" id="CHEBI:29105"/>
    </ligand>
</feature>
<dbReference type="GO" id="GO:0016151">
    <property type="term" value="F:nickel cation binding"/>
    <property type="evidence" value="ECO:0007669"/>
    <property type="project" value="UniProtKB-UniRule"/>
</dbReference>
<feature type="binding site" evidence="4">
    <location>
        <position position="76"/>
    </location>
    <ligand>
        <name>Zn(2+)</name>
        <dbReference type="ChEBI" id="CHEBI:29105"/>
    </ligand>
</feature>
<organism evidence="5 6">
    <name type="scientific">Paraburkholderia piptadeniae</name>
    <dbReference type="NCBI Taxonomy" id="1701573"/>
    <lineage>
        <taxon>Bacteria</taxon>
        <taxon>Pseudomonadati</taxon>
        <taxon>Pseudomonadota</taxon>
        <taxon>Betaproteobacteria</taxon>
        <taxon>Burkholderiales</taxon>
        <taxon>Burkholderiaceae</taxon>
        <taxon>Paraburkholderia</taxon>
    </lineage>
</organism>
<name>A0A1N7SXI9_9BURK</name>
<feature type="binding site" evidence="4">
    <location>
        <position position="2"/>
    </location>
    <ligand>
        <name>Ni(2+)</name>
        <dbReference type="ChEBI" id="CHEBI:49786"/>
    </ligand>
</feature>
<keyword evidence="6" id="KW-1185">Reference proteome</keyword>
<dbReference type="AlphaFoldDB" id="A0A1N7SXI9"/>
<keyword evidence="3 4" id="KW-0862">Zinc</keyword>
<evidence type="ECO:0000256" key="4">
    <source>
        <dbReference type="HAMAP-Rule" id="MF_00213"/>
    </source>
</evidence>
<comment type="function">
    <text evidence="4">Involved in the maturation of [NiFe] hydrogenases. Required for nickel insertion into the metal center of the hydrogenase.</text>
</comment>
<keyword evidence="1 4" id="KW-0533">Nickel</keyword>
<dbReference type="EMBL" id="CYGY02000213">
    <property type="protein sequence ID" value="SIT52198.1"/>
    <property type="molecule type" value="Genomic_DNA"/>
</dbReference>